<keyword evidence="4 8" id="KW-0812">Transmembrane</keyword>
<dbReference type="InterPro" id="IPR001594">
    <property type="entry name" value="Palmitoyltrfase_DHHC"/>
</dbReference>
<feature type="transmembrane region" description="Helical" evidence="8">
    <location>
        <begin position="141"/>
        <end position="165"/>
    </location>
</feature>
<dbReference type="Pfam" id="PF01529">
    <property type="entry name" value="DHHC"/>
    <property type="match status" value="1"/>
</dbReference>
<feature type="domain" description="Palmitoyltransferase DHHC" evidence="9">
    <location>
        <begin position="92"/>
        <end position="167"/>
    </location>
</feature>
<comment type="similarity">
    <text evidence="2 8">Belongs to the DHHC palmitoyltransferase family.</text>
</comment>
<evidence type="ECO:0000256" key="8">
    <source>
        <dbReference type="RuleBase" id="RU079119"/>
    </source>
</evidence>
<evidence type="ECO:0000256" key="2">
    <source>
        <dbReference type="ARBA" id="ARBA00008574"/>
    </source>
</evidence>
<dbReference type="PANTHER" id="PTHR12246">
    <property type="entry name" value="PALMITOYLTRANSFERASE ZDHHC16"/>
    <property type="match status" value="1"/>
</dbReference>
<evidence type="ECO:0000256" key="1">
    <source>
        <dbReference type="ARBA" id="ARBA00004141"/>
    </source>
</evidence>
<keyword evidence="6 8" id="KW-0472">Membrane</keyword>
<keyword evidence="5 8" id="KW-1133">Transmembrane helix</keyword>
<dbReference type="InterPro" id="IPR039859">
    <property type="entry name" value="PFA4/ZDH16/20/ERF2-like"/>
</dbReference>
<evidence type="ECO:0000313" key="11">
    <source>
        <dbReference type="Proteomes" id="UP000265515"/>
    </source>
</evidence>
<comment type="catalytic activity">
    <reaction evidence="8">
        <text>L-cysteinyl-[protein] + hexadecanoyl-CoA = S-hexadecanoyl-L-cysteinyl-[protein] + CoA</text>
        <dbReference type="Rhea" id="RHEA:36683"/>
        <dbReference type="Rhea" id="RHEA-COMP:10131"/>
        <dbReference type="Rhea" id="RHEA-COMP:11032"/>
        <dbReference type="ChEBI" id="CHEBI:29950"/>
        <dbReference type="ChEBI" id="CHEBI:57287"/>
        <dbReference type="ChEBI" id="CHEBI:57379"/>
        <dbReference type="ChEBI" id="CHEBI:74151"/>
        <dbReference type="EC" id="2.3.1.225"/>
    </reaction>
</comment>
<reference evidence="10 11" key="1">
    <citation type="journal article" date="2018" name="Cell">
        <title>The Chara Genome: Secondary Complexity and Implications for Plant Terrestrialization.</title>
        <authorList>
            <person name="Nishiyama T."/>
            <person name="Sakayama H."/>
            <person name="Vries J.D."/>
            <person name="Buschmann H."/>
            <person name="Saint-Marcoux D."/>
            <person name="Ullrich K.K."/>
            <person name="Haas F.B."/>
            <person name="Vanderstraeten L."/>
            <person name="Becker D."/>
            <person name="Lang D."/>
            <person name="Vosolsobe S."/>
            <person name="Rombauts S."/>
            <person name="Wilhelmsson P.K.I."/>
            <person name="Janitza P."/>
            <person name="Kern R."/>
            <person name="Heyl A."/>
            <person name="Rumpler F."/>
            <person name="Villalobos L.I.A.C."/>
            <person name="Clay J.M."/>
            <person name="Skokan R."/>
            <person name="Toyoda A."/>
            <person name="Suzuki Y."/>
            <person name="Kagoshima H."/>
            <person name="Schijlen E."/>
            <person name="Tajeshwar N."/>
            <person name="Catarino B."/>
            <person name="Hetherington A.J."/>
            <person name="Saltykova A."/>
            <person name="Bonnot C."/>
            <person name="Breuninger H."/>
            <person name="Symeonidi A."/>
            <person name="Radhakrishnan G.V."/>
            <person name="Van Nieuwerburgh F."/>
            <person name="Deforce D."/>
            <person name="Chang C."/>
            <person name="Karol K.G."/>
            <person name="Hedrich R."/>
            <person name="Ulvskov P."/>
            <person name="Glockner G."/>
            <person name="Delwiche C.F."/>
            <person name="Petrasek J."/>
            <person name="Van de Peer Y."/>
            <person name="Friml J."/>
            <person name="Beilby M."/>
            <person name="Dolan L."/>
            <person name="Kohara Y."/>
            <person name="Sugano S."/>
            <person name="Fujiyama A."/>
            <person name="Delaux P.-M."/>
            <person name="Quint M."/>
            <person name="TheiBen G."/>
            <person name="Hagemann M."/>
            <person name="Harholt J."/>
            <person name="Dunand C."/>
            <person name="Zachgo S."/>
            <person name="Langdale J."/>
            <person name="Maumus F."/>
            <person name="Straeten D.V.D."/>
            <person name="Gould S.B."/>
            <person name="Rensing S.A."/>
        </authorList>
    </citation>
    <scope>NUCLEOTIDE SEQUENCE [LARGE SCALE GENOMIC DNA]</scope>
    <source>
        <strain evidence="10 11">S276</strain>
    </source>
</reference>
<dbReference type="AlphaFoldDB" id="A0A388JNV2"/>
<dbReference type="Proteomes" id="UP000265515">
    <property type="component" value="Unassembled WGS sequence"/>
</dbReference>
<keyword evidence="11" id="KW-1185">Reference proteome</keyword>
<evidence type="ECO:0000256" key="5">
    <source>
        <dbReference type="ARBA" id="ARBA00022989"/>
    </source>
</evidence>
<dbReference type="GO" id="GO:0019706">
    <property type="term" value="F:protein-cysteine S-palmitoyltransferase activity"/>
    <property type="evidence" value="ECO:0007669"/>
    <property type="project" value="UniProtKB-EC"/>
</dbReference>
<sequence length="306" mass="33832">MRLEKFLSLPVIVVFVLFGFVYYTVIFLALDPWIGLYTANGVLNASLFTGWVVMGLIAYACAVGIDPGAVPPDWTEDAESGGSAVHEVKRKSGEARFCQKCHHYKPPRTHHCRLCHRCVLRMDHHCVWINNCVGHRNYKSFFLFVLYVVAGCAHAVVLLVGDILYELQLGPEQEAGAGGTDQTKLEEAAGSTGLLTLTKHHEGVKAKWVAQTTGEEYRHPYDLGVFHNIHAVLGPNSSCWLCPFPVSHVGTGLKFEVAKTPFISDAETSRMAADSDDREAAGWRTNSQFDAIKEQSKAWGKLKLIS</sequence>
<evidence type="ECO:0000259" key="9">
    <source>
        <dbReference type="Pfam" id="PF01529"/>
    </source>
</evidence>
<proteinExistence type="inferred from homology"/>
<accession>A0A388JNV2</accession>
<keyword evidence="3 8" id="KW-0808">Transferase</keyword>
<feature type="transmembrane region" description="Helical" evidence="8">
    <location>
        <begin position="42"/>
        <end position="65"/>
    </location>
</feature>
<keyword evidence="7 8" id="KW-0012">Acyltransferase</keyword>
<comment type="domain">
    <text evidence="8">The DHHC domain is required for palmitoyltransferase activity.</text>
</comment>
<dbReference type="OMA" id="RRFCKWC"/>
<evidence type="ECO:0000313" key="10">
    <source>
        <dbReference type="EMBL" id="GBG59467.1"/>
    </source>
</evidence>
<dbReference type="EMBL" id="BFEA01000004">
    <property type="protein sequence ID" value="GBG59467.1"/>
    <property type="molecule type" value="Genomic_DNA"/>
</dbReference>
<evidence type="ECO:0000256" key="6">
    <source>
        <dbReference type="ARBA" id="ARBA00023136"/>
    </source>
</evidence>
<dbReference type="GO" id="GO:0016020">
    <property type="term" value="C:membrane"/>
    <property type="evidence" value="ECO:0007669"/>
    <property type="project" value="UniProtKB-SubCell"/>
</dbReference>
<dbReference type="STRING" id="69332.A0A388JNV2"/>
<feature type="transmembrane region" description="Helical" evidence="8">
    <location>
        <begin position="6"/>
        <end position="30"/>
    </location>
</feature>
<dbReference type="OrthoDB" id="331948at2759"/>
<evidence type="ECO:0000256" key="7">
    <source>
        <dbReference type="ARBA" id="ARBA00023315"/>
    </source>
</evidence>
<evidence type="ECO:0000256" key="4">
    <source>
        <dbReference type="ARBA" id="ARBA00022692"/>
    </source>
</evidence>
<protein>
    <recommendedName>
        <fullName evidence="8">S-acyltransferase</fullName>
        <ecNumber evidence="8">2.3.1.225</ecNumber>
    </recommendedName>
    <alternativeName>
        <fullName evidence="8">Palmitoyltransferase</fullName>
    </alternativeName>
</protein>
<dbReference type="EC" id="2.3.1.225" evidence="8"/>
<name>A0A388JNV2_CHABU</name>
<comment type="subcellular location">
    <subcellularLocation>
        <location evidence="1">Membrane</location>
        <topology evidence="1">Multi-pass membrane protein</topology>
    </subcellularLocation>
</comment>
<gene>
    <name evidence="10" type="ORF">CBR_g38491</name>
</gene>
<evidence type="ECO:0000256" key="3">
    <source>
        <dbReference type="ARBA" id="ARBA00022679"/>
    </source>
</evidence>
<dbReference type="PROSITE" id="PS50216">
    <property type="entry name" value="DHHC"/>
    <property type="match status" value="1"/>
</dbReference>
<dbReference type="Gramene" id="GBG59467">
    <property type="protein sequence ID" value="GBG59467"/>
    <property type="gene ID" value="CBR_g38491"/>
</dbReference>
<organism evidence="10 11">
    <name type="scientific">Chara braunii</name>
    <name type="common">Braun's stonewort</name>
    <dbReference type="NCBI Taxonomy" id="69332"/>
    <lineage>
        <taxon>Eukaryota</taxon>
        <taxon>Viridiplantae</taxon>
        <taxon>Streptophyta</taxon>
        <taxon>Charophyceae</taxon>
        <taxon>Charales</taxon>
        <taxon>Characeae</taxon>
        <taxon>Chara</taxon>
    </lineage>
</organism>
<comment type="caution">
    <text evidence="10">The sequence shown here is derived from an EMBL/GenBank/DDBJ whole genome shotgun (WGS) entry which is preliminary data.</text>
</comment>